<dbReference type="CDD" id="cd20404">
    <property type="entry name" value="Tudor_Agenet_AtEML-like"/>
    <property type="match status" value="1"/>
</dbReference>
<feature type="region of interest" description="Disordered" evidence="1">
    <location>
        <begin position="31"/>
        <end position="91"/>
    </location>
</feature>
<evidence type="ECO:0000313" key="3">
    <source>
        <dbReference type="Proteomes" id="UP001190700"/>
    </source>
</evidence>
<evidence type="ECO:0000313" key="2">
    <source>
        <dbReference type="EMBL" id="KAK3236311.1"/>
    </source>
</evidence>
<feature type="region of interest" description="Disordered" evidence="1">
    <location>
        <begin position="522"/>
        <end position="571"/>
    </location>
</feature>
<feature type="compositionally biased region" description="Low complexity" evidence="1">
    <location>
        <begin position="31"/>
        <end position="41"/>
    </location>
</feature>
<dbReference type="AlphaFoldDB" id="A0AAE0BGU4"/>
<name>A0AAE0BGU4_9CHLO</name>
<feature type="compositionally biased region" description="Basic and acidic residues" evidence="1">
    <location>
        <begin position="242"/>
        <end position="252"/>
    </location>
</feature>
<feature type="compositionally biased region" description="Gly residues" evidence="1">
    <location>
        <begin position="534"/>
        <end position="543"/>
    </location>
</feature>
<dbReference type="Gene3D" id="2.30.30.140">
    <property type="match status" value="1"/>
</dbReference>
<sequence>MGNRVRATSKAAEIGVMAAGVATRVAARAAARAAGSAATAAHGPEGQPGAQGFRDRDARRQTRTMEALARSAPVAEKEPGTRPVRPRLDPDLSCGRGGAGLLGRHVRVWWPADETRYAGVVHAWGPGSGLHVVRYDDGEEVSHDLGAEQVEWERRWPEGGGGNSGIRGQAESPLVARTLEARLRSGESASSEELGSLPGNVKDEAERPVEELAHVEDMMMEQGGADGEVVRPVEADCRVEQGDAVEEAERPVEVGPPGSPTRLVDSVGMPLPSPGRERSLFVRRLFQPVEGDWYSHSMTSMPPSRVVGADGEAATFSWLFCPMILDAVGWTAAFPALPRSAEWTRLVRELRQVLQRAGVTWEVVAGFIVDEGVAPFHFDARRQEELINMDVQVGQQVQEYAAGLVTASREAQRLAGRVPGALNSRGYTRPRGSELVGHRVRLYHQNGAQVGMVTEFFPLRNRHGVQFDDNGQVMQVDFSNSRCAVEYLAADDVFVLSRRNGRGNAALGGAIALPSRMALSPPARGASPAQQVGGWSGLGGDGGSPMEACDAPIVEDGDAEGEPGRGGRFPRGAAEALPEAYEAPIAEKGKGRDFTFLSTCASTQQWVRYLPDGHLQVAELGSAVRGRVQRLETVTRSPGRMNRLSGGGTMASRAQRREQLVDPVIPEASWEWLRGLPLEEVFACPFSTARHVPKRAKNAYAEAMRWVLHSLSGDNEDFWRLQGVPSRLLPAPRPEAQRKSIHLDEWSSSGKESEGCWQLAKAIGRLDPGVLDPLQPETLEALAELHPAGDGLPAQVQAAPLVLEEAAVEAECRRLPVASDADAVCVAFWGAPGGRARRLLQRPKWELESRRALSSAEGAQQGDPLGPFFMAAPLQPVLQAALRAHPDMYIIAYLDDIHILGEPGRGAVEPLEGIQVLGVPIGSDAWVADKCVEIATKAGSILPKLARLNDPQVQLLLLRYCAHPRFVHLVRGVQPHLLMRGGLEHDAGIQWCLQEVVGSPYPLGEEAVAISQLPTRWGLVAAMEDVRGGRERALAAEREEHPVPEGLQIPAEAPGWEGFAWYHSPVGAGGLLGGHRAMCVWRASREPQHTARLEERRKEYLYGDVSPHKLVPFAVEAFGGLGVHAKKFLEMCAERRQERLGPELISATWSNPTFKSYWGQKLMVALQGSQAFGLHTRALEDFPQ</sequence>
<proteinExistence type="predicted"/>
<accession>A0AAE0BGU4</accession>
<reference evidence="2 3" key="1">
    <citation type="journal article" date="2015" name="Genome Biol. Evol.">
        <title>Comparative Genomics of a Bacterivorous Green Alga Reveals Evolutionary Causalities and Consequences of Phago-Mixotrophic Mode of Nutrition.</title>
        <authorList>
            <person name="Burns J.A."/>
            <person name="Paasch A."/>
            <person name="Narechania A."/>
            <person name="Kim E."/>
        </authorList>
    </citation>
    <scope>NUCLEOTIDE SEQUENCE [LARGE SCALE GENOMIC DNA]</scope>
    <source>
        <strain evidence="2 3">PLY_AMNH</strain>
    </source>
</reference>
<organism evidence="2 3">
    <name type="scientific">Cymbomonas tetramitiformis</name>
    <dbReference type="NCBI Taxonomy" id="36881"/>
    <lineage>
        <taxon>Eukaryota</taxon>
        <taxon>Viridiplantae</taxon>
        <taxon>Chlorophyta</taxon>
        <taxon>Pyramimonadophyceae</taxon>
        <taxon>Pyramimonadales</taxon>
        <taxon>Pyramimonadaceae</taxon>
        <taxon>Cymbomonas</taxon>
    </lineage>
</organism>
<feature type="region of interest" description="Disordered" evidence="1">
    <location>
        <begin position="183"/>
        <end position="206"/>
    </location>
</feature>
<dbReference type="Proteomes" id="UP001190700">
    <property type="component" value="Unassembled WGS sequence"/>
</dbReference>
<feature type="compositionally biased region" description="Low complexity" evidence="1">
    <location>
        <begin position="186"/>
        <end position="196"/>
    </location>
</feature>
<evidence type="ECO:0000256" key="1">
    <source>
        <dbReference type="SAM" id="MobiDB-lite"/>
    </source>
</evidence>
<comment type="caution">
    <text evidence="2">The sequence shown here is derived from an EMBL/GenBank/DDBJ whole genome shotgun (WGS) entry which is preliminary data.</text>
</comment>
<gene>
    <name evidence="2" type="ORF">CYMTET_53539</name>
</gene>
<dbReference type="EMBL" id="LGRX02035091">
    <property type="protein sequence ID" value="KAK3236311.1"/>
    <property type="molecule type" value="Genomic_DNA"/>
</dbReference>
<feature type="compositionally biased region" description="Basic and acidic residues" evidence="1">
    <location>
        <begin position="75"/>
        <end position="90"/>
    </location>
</feature>
<keyword evidence="3" id="KW-1185">Reference proteome</keyword>
<feature type="region of interest" description="Disordered" evidence="1">
    <location>
        <begin position="242"/>
        <end position="267"/>
    </location>
</feature>
<protein>
    <submittedName>
        <fullName evidence="2">Uncharacterized protein</fullName>
    </submittedName>
</protein>